<dbReference type="SUPFAM" id="SSF143597">
    <property type="entry name" value="YojJ-like"/>
    <property type="match status" value="1"/>
</dbReference>
<gene>
    <name evidence="10" type="primary">dacA</name>
    <name evidence="13" type="ORF">AVDCRST_MAG33-901</name>
</gene>
<dbReference type="PANTHER" id="PTHR34185">
    <property type="entry name" value="DIADENYLATE CYCLASE"/>
    <property type="match status" value="1"/>
</dbReference>
<dbReference type="FunFam" id="3.40.1700.10:FF:000002">
    <property type="entry name" value="Diadenylate cyclase"/>
    <property type="match status" value="1"/>
</dbReference>
<keyword evidence="5 10" id="KW-0548">Nucleotidyltransferase</keyword>
<evidence type="ECO:0000256" key="5">
    <source>
        <dbReference type="ARBA" id="ARBA00022695"/>
    </source>
</evidence>
<dbReference type="InterPro" id="IPR003390">
    <property type="entry name" value="DNA_integrity_scan_DisA_N"/>
</dbReference>
<comment type="similarity">
    <text evidence="10">Belongs to the adenylate cyclase family. DacA/CdaA subfamily.</text>
</comment>
<evidence type="ECO:0000256" key="1">
    <source>
        <dbReference type="ARBA" id="ARBA00000877"/>
    </source>
</evidence>
<dbReference type="InterPro" id="IPR050338">
    <property type="entry name" value="DisA"/>
</dbReference>
<evidence type="ECO:0000256" key="8">
    <source>
        <dbReference type="ARBA" id="ARBA00022989"/>
    </source>
</evidence>
<evidence type="ECO:0000259" key="12">
    <source>
        <dbReference type="PROSITE" id="PS51794"/>
    </source>
</evidence>
<comment type="caution">
    <text evidence="10">Lacks conserved residue(s) required for the propagation of feature annotation.</text>
</comment>
<sequence>MPDVGWLVFRLLDFRTLLDITVVSIIIYWLLWVAQGTRATQLLRGIVILSALVFFLANTLQLTTFNWLLRNLWPALVVAIPIIFQTELRRALEQLGHAGSWLRPPFQNATSNEAMERMVDEIVRAGVQLSRQRFGALIVIERETGLQDFADRGVPIHGDLTRQLLITVFFPNSPLHDAAVLVRGDRIVAASVVLPLTDNISATGQLGTRHRAAIGITEESDALAVVVSEETGQMSVAHNGRLIRNLDQDRLRRVLRSLLRLDRPDSRAQSSSWAQALQQRLSESNRTSGRTSPIVPDVKIGTPKPPVRHEPDTSKVSQ</sequence>
<evidence type="ECO:0000313" key="13">
    <source>
        <dbReference type="EMBL" id="CAA9551102.1"/>
    </source>
</evidence>
<dbReference type="InterPro" id="IPR036888">
    <property type="entry name" value="DNA_integrity_DisA_N_sf"/>
</dbReference>
<keyword evidence="3 10" id="KW-0808">Transferase</keyword>
<dbReference type="Gene3D" id="3.40.1700.10">
    <property type="entry name" value="DNA integrity scanning protein, DisA, N-terminal domain"/>
    <property type="match status" value="1"/>
</dbReference>
<evidence type="ECO:0000256" key="11">
    <source>
        <dbReference type="SAM" id="MobiDB-lite"/>
    </source>
</evidence>
<evidence type="ECO:0000256" key="2">
    <source>
        <dbReference type="ARBA" id="ARBA00022475"/>
    </source>
</evidence>
<evidence type="ECO:0000256" key="3">
    <source>
        <dbReference type="ARBA" id="ARBA00022679"/>
    </source>
</evidence>
<proteinExistence type="inferred from homology"/>
<dbReference type="GO" id="GO:0005524">
    <property type="term" value="F:ATP binding"/>
    <property type="evidence" value="ECO:0007669"/>
    <property type="project" value="UniProtKB-UniRule"/>
</dbReference>
<keyword evidence="7 10" id="KW-0067">ATP-binding</keyword>
<comment type="catalytic activity">
    <reaction evidence="1 10">
        <text>2 ATP = 3',3'-c-di-AMP + 2 diphosphate</text>
        <dbReference type="Rhea" id="RHEA:35655"/>
        <dbReference type="ChEBI" id="CHEBI:30616"/>
        <dbReference type="ChEBI" id="CHEBI:33019"/>
        <dbReference type="ChEBI" id="CHEBI:71500"/>
        <dbReference type="EC" id="2.7.7.85"/>
    </reaction>
</comment>
<evidence type="ECO:0000256" key="4">
    <source>
        <dbReference type="ARBA" id="ARBA00022692"/>
    </source>
</evidence>
<organism evidence="13">
    <name type="scientific">uncultured Thermomicrobiales bacterium</name>
    <dbReference type="NCBI Taxonomy" id="1645740"/>
    <lineage>
        <taxon>Bacteria</taxon>
        <taxon>Pseudomonadati</taxon>
        <taxon>Thermomicrobiota</taxon>
        <taxon>Thermomicrobia</taxon>
        <taxon>Thermomicrobiales</taxon>
        <taxon>environmental samples</taxon>
    </lineage>
</organism>
<feature type="transmembrane region" description="Helical" evidence="10">
    <location>
        <begin position="12"/>
        <end position="31"/>
    </location>
</feature>
<keyword evidence="6 10" id="KW-0547">Nucleotide-binding</keyword>
<dbReference type="PROSITE" id="PS51794">
    <property type="entry name" value="DAC"/>
    <property type="match status" value="1"/>
</dbReference>
<comment type="subunit">
    <text evidence="10">Probably a homodimer.</text>
</comment>
<evidence type="ECO:0000256" key="7">
    <source>
        <dbReference type="ARBA" id="ARBA00022840"/>
    </source>
</evidence>
<reference evidence="13" key="1">
    <citation type="submission" date="2020-02" db="EMBL/GenBank/DDBJ databases">
        <authorList>
            <person name="Meier V. D."/>
        </authorList>
    </citation>
    <scope>NUCLEOTIDE SEQUENCE</scope>
    <source>
        <strain evidence="13">AVDCRST_MAG33</strain>
    </source>
</reference>
<feature type="transmembrane region" description="Helical" evidence="10">
    <location>
        <begin position="43"/>
        <end position="61"/>
    </location>
</feature>
<feature type="domain" description="DAC" evidence="12">
    <location>
        <begin position="85"/>
        <end position="248"/>
    </location>
</feature>
<dbReference type="NCBIfam" id="TIGR00159">
    <property type="entry name" value="diadenylate cyclase CdaA"/>
    <property type="match status" value="1"/>
</dbReference>
<dbReference type="InterPro" id="IPR034701">
    <property type="entry name" value="CdaA"/>
</dbReference>
<evidence type="ECO:0000256" key="9">
    <source>
        <dbReference type="ARBA" id="ARBA00023136"/>
    </source>
</evidence>
<dbReference type="GO" id="GO:0006171">
    <property type="term" value="P:cAMP biosynthetic process"/>
    <property type="evidence" value="ECO:0007669"/>
    <property type="project" value="InterPro"/>
</dbReference>
<dbReference type="PIRSF" id="PIRSF004793">
    <property type="entry name" value="UCP004793"/>
    <property type="match status" value="1"/>
</dbReference>
<dbReference type="InterPro" id="IPR014046">
    <property type="entry name" value="C-di-AMP_synthase"/>
</dbReference>
<name>A0A6J4UMA2_9BACT</name>
<accession>A0A6J4UMA2</accession>
<evidence type="ECO:0000256" key="6">
    <source>
        <dbReference type="ARBA" id="ARBA00022741"/>
    </source>
</evidence>
<protein>
    <recommendedName>
        <fullName evidence="10">Diadenylate cyclase</fullName>
        <shortName evidence="10">DAC</shortName>
        <ecNumber evidence="10">2.7.7.85</ecNumber>
    </recommendedName>
    <alternativeName>
        <fullName evidence="10">Cyclic-di-AMP synthase</fullName>
        <shortName evidence="10">c-di-AMP synthase</shortName>
    </alternativeName>
</protein>
<evidence type="ECO:0000256" key="10">
    <source>
        <dbReference type="HAMAP-Rule" id="MF_01499"/>
    </source>
</evidence>
<dbReference type="GO" id="GO:0004016">
    <property type="term" value="F:adenylate cyclase activity"/>
    <property type="evidence" value="ECO:0007669"/>
    <property type="project" value="UniProtKB-UniRule"/>
</dbReference>
<feature type="region of interest" description="Disordered" evidence="11">
    <location>
        <begin position="269"/>
        <end position="318"/>
    </location>
</feature>
<dbReference type="HAMAP" id="MF_01499">
    <property type="entry name" value="DacA"/>
    <property type="match status" value="1"/>
</dbReference>
<keyword evidence="4 10" id="KW-0812">Transmembrane</keyword>
<dbReference type="PANTHER" id="PTHR34185:SF1">
    <property type="entry name" value="DIADENYLATE CYCLASE"/>
    <property type="match status" value="1"/>
</dbReference>
<dbReference type="GO" id="GO:0106408">
    <property type="term" value="F:diadenylate cyclase activity"/>
    <property type="evidence" value="ECO:0007669"/>
    <property type="project" value="UniProtKB-EC"/>
</dbReference>
<keyword evidence="9 10" id="KW-0472">Membrane</keyword>
<dbReference type="AlphaFoldDB" id="A0A6J4UMA2"/>
<dbReference type="EC" id="2.7.7.85" evidence="10"/>
<dbReference type="EMBL" id="CADCWK010000079">
    <property type="protein sequence ID" value="CAA9551102.1"/>
    <property type="molecule type" value="Genomic_DNA"/>
</dbReference>
<feature type="compositionally biased region" description="Basic and acidic residues" evidence="11">
    <location>
        <begin position="307"/>
        <end position="318"/>
    </location>
</feature>
<dbReference type="Pfam" id="PF02457">
    <property type="entry name" value="DAC"/>
    <property type="match status" value="1"/>
</dbReference>
<feature type="compositionally biased region" description="Low complexity" evidence="11">
    <location>
        <begin position="269"/>
        <end position="282"/>
    </location>
</feature>
<keyword evidence="2 10" id="KW-1003">Cell membrane</keyword>
<comment type="function">
    <text evidence="10">Catalyzes the condensation of 2 ATP molecules into cyclic di-AMP (c-di-AMP), a second messenger used to regulate differing processes in different bacteria.</text>
</comment>
<keyword evidence="8 10" id="KW-1133">Transmembrane helix</keyword>